<keyword evidence="9 10" id="KW-0998">Cell outer membrane</keyword>
<keyword evidence="4 10" id="KW-0812">Transmembrane</keyword>
<evidence type="ECO:0000256" key="6">
    <source>
        <dbReference type="ARBA" id="ARBA00023077"/>
    </source>
</evidence>
<dbReference type="SUPFAM" id="SSF56935">
    <property type="entry name" value="Porins"/>
    <property type="match status" value="1"/>
</dbReference>
<evidence type="ECO:0000256" key="8">
    <source>
        <dbReference type="ARBA" id="ARBA00023170"/>
    </source>
</evidence>
<dbReference type="RefSeq" id="WP_203094289.1">
    <property type="nucleotide sequence ID" value="NZ_JAESPH010000021.1"/>
</dbReference>
<evidence type="ECO:0000256" key="9">
    <source>
        <dbReference type="ARBA" id="ARBA00023237"/>
    </source>
</evidence>
<evidence type="ECO:0000256" key="7">
    <source>
        <dbReference type="ARBA" id="ARBA00023136"/>
    </source>
</evidence>
<evidence type="ECO:0000256" key="11">
    <source>
        <dbReference type="RuleBase" id="RU003357"/>
    </source>
</evidence>
<evidence type="ECO:0000313" key="16">
    <source>
        <dbReference type="Proteomes" id="UP000603506"/>
    </source>
</evidence>
<organism evidence="15 16">
    <name type="scientific">Capnocytophaga genosp. AHN8471</name>
    <dbReference type="NCBI Taxonomy" id="327574"/>
    <lineage>
        <taxon>Bacteria</taxon>
        <taxon>Pseudomonadati</taxon>
        <taxon>Bacteroidota</taxon>
        <taxon>Flavobacteriia</taxon>
        <taxon>Flavobacteriales</taxon>
        <taxon>Flavobacteriaceae</taxon>
        <taxon>Capnocytophaga</taxon>
    </lineage>
</organism>
<dbReference type="PANTHER" id="PTHR30069">
    <property type="entry name" value="TONB-DEPENDENT OUTER MEMBRANE RECEPTOR"/>
    <property type="match status" value="1"/>
</dbReference>
<dbReference type="PANTHER" id="PTHR30069:SF29">
    <property type="entry name" value="HEMOGLOBIN AND HEMOGLOBIN-HAPTOGLOBIN-BINDING PROTEIN 1-RELATED"/>
    <property type="match status" value="1"/>
</dbReference>
<dbReference type="InterPro" id="IPR000531">
    <property type="entry name" value="Beta-barrel_TonB"/>
</dbReference>
<dbReference type="Pfam" id="PF07715">
    <property type="entry name" value="Plug"/>
    <property type="match status" value="1"/>
</dbReference>
<dbReference type="EMBL" id="JAEUAH010000008">
    <property type="protein sequence ID" value="MBM0650502.1"/>
    <property type="molecule type" value="Genomic_DNA"/>
</dbReference>
<reference evidence="15 16" key="1">
    <citation type="submission" date="2021-01" db="EMBL/GenBank/DDBJ databases">
        <title>Evidence that Capnocytophaga endodontalis is a later homotypic synonym for Capnocytophaga genospecies AHN8471, and request for opinion on proposed recognition of strain AHN8471 as type strain of the species.</title>
        <authorList>
            <person name="Nicholson A.C."/>
            <person name="Hopper C.L."/>
            <person name="Gulvik C.A."/>
            <person name="Mcquiston J.R."/>
            <person name="Lau E.F."/>
        </authorList>
    </citation>
    <scope>NUCLEOTIDE SEQUENCE [LARGE SCALE GENOMIC DNA]</scope>
    <source>
        <strain evidence="15 16">AHN9576</strain>
    </source>
</reference>
<name>A0ABS1YVQ6_9FLAO</name>
<evidence type="ECO:0000313" key="15">
    <source>
        <dbReference type="EMBL" id="MBM0650502.1"/>
    </source>
</evidence>
<keyword evidence="3 10" id="KW-1134">Transmembrane beta strand</keyword>
<proteinExistence type="inferred from homology"/>
<dbReference type="Pfam" id="PF13715">
    <property type="entry name" value="CarbopepD_reg_2"/>
    <property type="match status" value="1"/>
</dbReference>
<dbReference type="InterPro" id="IPR037066">
    <property type="entry name" value="Plug_dom_sf"/>
</dbReference>
<feature type="domain" description="TonB-dependent receptor-like beta-barrel" evidence="13">
    <location>
        <begin position="329"/>
        <end position="744"/>
    </location>
</feature>
<evidence type="ECO:0000256" key="5">
    <source>
        <dbReference type="ARBA" id="ARBA00022729"/>
    </source>
</evidence>
<feature type="signal peptide" evidence="12">
    <location>
        <begin position="1"/>
        <end position="18"/>
    </location>
</feature>
<evidence type="ECO:0000256" key="12">
    <source>
        <dbReference type="SAM" id="SignalP"/>
    </source>
</evidence>
<sequence>MQKILSLLLLLCALSSFGQSQLQLQVEDTHQLPLVGAVVHFMGKHYLTDSNGKVTIEKTPKGTYPIKITYLGYHDYEATISIPIAQPYKVVMKETVSQLDAVTVVGYETPIKSVIGCKLYPIVRSIGKEGFLKYSGDELTKILTQVAGISMIQTGATIAKPVIHGLHSNRILILNNEVRQEGQQWGADHAPEIDPMVADQITVVKGADAVRYGSDALGGVILIAPKKLPYGDGVHGRLLPSFASNGRKTALTASVEGSVPNLHSWAWRVQGTLKRSGDLSTANYLLNNTAAREADFSVATGVQKKQGTAELFYSRYENESSVFYGSHIGNLDDLLGRFEIGRPLTTYPFSYTINAPKQKVVHHLLKAKAFYYLPFGGKLTAQYAFQKDIRQEFSLRRMDRTRIPALNMELTTHTFDIDWEHSYERWQTMIGGSFGKQDNYNQPGTGVVPVIPNFASLSYGAFGIQRYDYQKWLAEVGLRYDYKYLNADGYDMYSQRYGGEHQFHNITYSAGMLYRCHRWIDLSTNVGVAWRAPHVNELYSSGLHHGAGTYDLGDETLQSETGIKWLTSFAYKHPKLSLNVDMYLQWIKNYIYDYPTGEVRTLFSGVYPIFQYTQADAFFRGVDLEARLPLIKWHRLSDHELSYELKSSVVFANEMQTKRYFPFIPAPRVSQQLKWNVDRNGRLLRNFTVGIGHTFVAKQTRFEPSQELVSTTPDAYHLFEANIGTTLKIGDQQTLGIRVSAENLLNTEYKEYTNRFRYYAHDLGRNVFVRLNYNF</sequence>
<evidence type="ECO:0000256" key="2">
    <source>
        <dbReference type="ARBA" id="ARBA00022448"/>
    </source>
</evidence>
<evidence type="ECO:0000256" key="10">
    <source>
        <dbReference type="PROSITE-ProRule" id="PRU01360"/>
    </source>
</evidence>
<protein>
    <submittedName>
        <fullName evidence="15">TonB-dependent receptor</fullName>
    </submittedName>
</protein>
<keyword evidence="5 12" id="KW-0732">Signal</keyword>
<gene>
    <name evidence="15" type="ORF">JNB19_07005</name>
</gene>
<keyword evidence="8 15" id="KW-0675">Receptor</keyword>
<dbReference type="Pfam" id="PF00593">
    <property type="entry name" value="TonB_dep_Rec_b-barrel"/>
    <property type="match status" value="1"/>
</dbReference>
<keyword evidence="7 10" id="KW-0472">Membrane</keyword>
<comment type="caution">
    <text evidence="15">The sequence shown here is derived from an EMBL/GenBank/DDBJ whole genome shotgun (WGS) entry which is preliminary data.</text>
</comment>
<feature type="chain" id="PRO_5045991648" evidence="12">
    <location>
        <begin position="19"/>
        <end position="775"/>
    </location>
</feature>
<feature type="domain" description="TonB-dependent receptor plug" evidence="14">
    <location>
        <begin position="124"/>
        <end position="220"/>
    </location>
</feature>
<keyword evidence="2 10" id="KW-0813">Transport</keyword>
<dbReference type="InterPro" id="IPR036942">
    <property type="entry name" value="Beta-barrel_TonB_sf"/>
</dbReference>
<dbReference type="Gene3D" id="2.40.170.20">
    <property type="entry name" value="TonB-dependent receptor, beta-barrel domain"/>
    <property type="match status" value="1"/>
</dbReference>
<dbReference type="InterPro" id="IPR012910">
    <property type="entry name" value="Plug_dom"/>
</dbReference>
<evidence type="ECO:0000256" key="4">
    <source>
        <dbReference type="ARBA" id="ARBA00022692"/>
    </source>
</evidence>
<dbReference type="Proteomes" id="UP000603506">
    <property type="component" value="Unassembled WGS sequence"/>
</dbReference>
<dbReference type="InterPro" id="IPR008969">
    <property type="entry name" value="CarboxyPept-like_regulatory"/>
</dbReference>
<keyword evidence="16" id="KW-1185">Reference proteome</keyword>
<dbReference type="InterPro" id="IPR039426">
    <property type="entry name" value="TonB-dep_rcpt-like"/>
</dbReference>
<keyword evidence="6 11" id="KW-0798">TonB box</keyword>
<dbReference type="SUPFAM" id="SSF49464">
    <property type="entry name" value="Carboxypeptidase regulatory domain-like"/>
    <property type="match status" value="1"/>
</dbReference>
<evidence type="ECO:0000259" key="13">
    <source>
        <dbReference type="Pfam" id="PF00593"/>
    </source>
</evidence>
<dbReference type="Gene3D" id="2.170.130.10">
    <property type="entry name" value="TonB-dependent receptor, plug domain"/>
    <property type="match status" value="1"/>
</dbReference>
<dbReference type="PROSITE" id="PS52016">
    <property type="entry name" value="TONB_DEPENDENT_REC_3"/>
    <property type="match status" value="1"/>
</dbReference>
<evidence type="ECO:0000259" key="14">
    <source>
        <dbReference type="Pfam" id="PF07715"/>
    </source>
</evidence>
<comment type="subcellular location">
    <subcellularLocation>
        <location evidence="1 10">Cell outer membrane</location>
        <topology evidence="1 10">Multi-pass membrane protein</topology>
    </subcellularLocation>
</comment>
<comment type="similarity">
    <text evidence="10 11">Belongs to the TonB-dependent receptor family.</text>
</comment>
<accession>A0ABS1YVQ6</accession>
<evidence type="ECO:0000256" key="1">
    <source>
        <dbReference type="ARBA" id="ARBA00004571"/>
    </source>
</evidence>
<evidence type="ECO:0000256" key="3">
    <source>
        <dbReference type="ARBA" id="ARBA00022452"/>
    </source>
</evidence>